<accession>V5FSZ1</accession>
<proteinExistence type="predicted"/>
<sequence length="252" mass="29348">ALYPLSNTLNKLKNSGYQLYKNEDRITHLLYMDDLKVIAQSDSALEQQLQTIREFSSAINMEFGLDKCARANIVKGKIQNKENVEGDPPEDIKNLEPGETYKYLGIEENPEICNTIMKERIIKEYLRRTRMILKTQLTAKNKMQAINTLAIPVIEYSFGILNWTMEELDRLDRKTRKLLTINGILHPRADINRIYVSRRDGGRGMKQIVSTYNRTIISLAKYIKKNKEDRFVRQILRHEGQNTTRKTVIKQA</sequence>
<reference evidence="1" key="1">
    <citation type="submission" date="2013-07" db="EMBL/GenBank/DDBJ databases">
        <title>Midgut Transcriptome Profiling of Anoplphora glabripennis, a Lignocellulose Degrading, Wood-Boring Cerambycid.</title>
        <authorList>
            <person name="Scully E.D."/>
            <person name="Hoover K."/>
            <person name="Carlson J.E."/>
            <person name="Tien M."/>
            <person name="Geib S.M."/>
        </authorList>
    </citation>
    <scope>NUCLEOTIDE SEQUENCE</scope>
</reference>
<protein>
    <recommendedName>
        <fullName evidence="2">Reverse transcriptase domain-containing protein</fullName>
    </recommendedName>
</protein>
<name>V5FSZ1_ANOGL</name>
<dbReference type="AlphaFoldDB" id="V5FSZ1"/>
<organism evidence="1">
    <name type="scientific">Anoplophora glabripennis</name>
    <name type="common">Asian longhorn beetle</name>
    <name type="synonym">Anoplophora nobilis</name>
    <dbReference type="NCBI Taxonomy" id="217634"/>
    <lineage>
        <taxon>Eukaryota</taxon>
        <taxon>Metazoa</taxon>
        <taxon>Ecdysozoa</taxon>
        <taxon>Arthropoda</taxon>
        <taxon>Hexapoda</taxon>
        <taxon>Insecta</taxon>
        <taxon>Pterygota</taxon>
        <taxon>Neoptera</taxon>
        <taxon>Endopterygota</taxon>
        <taxon>Coleoptera</taxon>
        <taxon>Polyphaga</taxon>
        <taxon>Cucujiformia</taxon>
        <taxon>Chrysomeloidea</taxon>
        <taxon>Cerambycidae</taxon>
        <taxon>Lamiinae</taxon>
        <taxon>Lamiini</taxon>
        <taxon>Anoplophora</taxon>
    </lineage>
</organism>
<feature type="non-terminal residue" evidence="1">
    <location>
        <position position="252"/>
    </location>
</feature>
<feature type="non-terminal residue" evidence="1">
    <location>
        <position position="1"/>
    </location>
</feature>
<dbReference type="PANTHER" id="PTHR35450:SF2">
    <property type="entry name" value="REVERSE TRANSCRIPTASE DOMAIN-CONTAINING PROTEIN"/>
    <property type="match status" value="1"/>
</dbReference>
<dbReference type="EMBL" id="GALX01007691">
    <property type="protein sequence ID" value="JAB60775.1"/>
    <property type="molecule type" value="Transcribed_RNA"/>
</dbReference>
<dbReference type="PANTHER" id="PTHR35450">
    <property type="entry name" value="REVERSE TRANSCRIPTASE DOMAIN-CONTAINING PROTEIN"/>
    <property type="match status" value="1"/>
</dbReference>
<evidence type="ECO:0008006" key="2">
    <source>
        <dbReference type="Google" id="ProtNLM"/>
    </source>
</evidence>
<evidence type="ECO:0000313" key="1">
    <source>
        <dbReference type="EMBL" id="JAB60775.1"/>
    </source>
</evidence>